<evidence type="ECO:0000313" key="1">
    <source>
        <dbReference type="EMBL" id="KAJ7689134.1"/>
    </source>
</evidence>
<organism evidence="1 2">
    <name type="scientific">Mycena rosella</name>
    <name type="common">Pink bonnet</name>
    <name type="synonym">Agaricus rosellus</name>
    <dbReference type="NCBI Taxonomy" id="1033263"/>
    <lineage>
        <taxon>Eukaryota</taxon>
        <taxon>Fungi</taxon>
        <taxon>Dikarya</taxon>
        <taxon>Basidiomycota</taxon>
        <taxon>Agaricomycotina</taxon>
        <taxon>Agaricomycetes</taxon>
        <taxon>Agaricomycetidae</taxon>
        <taxon>Agaricales</taxon>
        <taxon>Marasmiineae</taxon>
        <taxon>Mycenaceae</taxon>
        <taxon>Mycena</taxon>
    </lineage>
</organism>
<reference evidence="1" key="1">
    <citation type="submission" date="2023-03" db="EMBL/GenBank/DDBJ databases">
        <title>Massive genome expansion in bonnet fungi (Mycena s.s.) driven by repeated elements and novel gene families across ecological guilds.</title>
        <authorList>
            <consortium name="Lawrence Berkeley National Laboratory"/>
            <person name="Harder C.B."/>
            <person name="Miyauchi S."/>
            <person name="Viragh M."/>
            <person name="Kuo A."/>
            <person name="Thoen E."/>
            <person name="Andreopoulos B."/>
            <person name="Lu D."/>
            <person name="Skrede I."/>
            <person name="Drula E."/>
            <person name="Henrissat B."/>
            <person name="Morin E."/>
            <person name="Kohler A."/>
            <person name="Barry K."/>
            <person name="LaButti K."/>
            <person name="Morin E."/>
            <person name="Salamov A."/>
            <person name="Lipzen A."/>
            <person name="Mereny Z."/>
            <person name="Hegedus B."/>
            <person name="Baldrian P."/>
            <person name="Stursova M."/>
            <person name="Weitz H."/>
            <person name="Taylor A."/>
            <person name="Grigoriev I.V."/>
            <person name="Nagy L.G."/>
            <person name="Martin F."/>
            <person name="Kauserud H."/>
        </authorList>
    </citation>
    <scope>NUCLEOTIDE SEQUENCE</scope>
    <source>
        <strain evidence="1">CBHHK067</strain>
    </source>
</reference>
<accession>A0AAD7GI68</accession>
<comment type="caution">
    <text evidence="1">The sequence shown here is derived from an EMBL/GenBank/DDBJ whole genome shotgun (WGS) entry which is preliminary data.</text>
</comment>
<name>A0AAD7GI68_MYCRO</name>
<feature type="non-terminal residue" evidence="1">
    <location>
        <position position="149"/>
    </location>
</feature>
<feature type="non-terminal residue" evidence="1">
    <location>
        <position position="1"/>
    </location>
</feature>
<evidence type="ECO:0000313" key="2">
    <source>
        <dbReference type="Proteomes" id="UP001221757"/>
    </source>
</evidence>
<gene>
    <name evidence="1" type="ORF">B0H17DRAFT_844209</name>
</gene>
<dbReference type="Proteomes" id="UP001221757">
    <property type="component" value="Unassembled WGS sequence"/>
</dbReference>
<protein>
    <submittedName>
        <fullName evidence="1">Uncharacterized protein</fullName>
    </submittedName>
</protein>
<dbReference type="AlphaFoldDB" id="A0AAD7GI68"/>
<sequence>PGAAVKLLGVHINRELRWKDQDAPVVAKGHSWLAQFAWLARASRAIRAKNMRRLYLGIAVSRMLYAAAVFLKAPGHSILSQGKQREKAVVKKLHTIQQRAALAITGVLPSTPTELLDVFANLLLVEHFIKKVRYGAATWIATLPKSHPL</sequence>
<dbReference type="EMBL" id="JARKIE010000074">
    <property type="protein sequence ID" value="KAJ7689134.1"/>
    <property type="molecule type" value="Genomic_DNA"/>
</dbReference>
<keyword evidence="2" id="KW-1185">Reference proteome</keyword>
<proteinExistence type="predicted"/>